<accession>A0A0G3HDF8</accession>
<dbReference type="AlphaFoldDB" id="A0A0G3HDF8"/>
<dbReference type="RefSeq" id="WP_047253387.1">
    <property type="nucleotide sequence ID" value="NZ_CP011545.1"/>
</dbReference>
<proteinExistence type="predicted"/>
<dbReference type="Proteomes" id="UP000035540">
    <property type="component" value="Chromosome"/>
</dbReference>
<dbReference type="STRING" id="136857.CTEST_08635"/>
<dbReference type="InterPro" id="IPR048868">
    <property type="entry name" value="OGG-like_put"/>
</dbReference>
<dbReference type="Pfam" id="PF21790">
    <property type="entry name" value="OGG"/>
    <property type="match status" value="1"/>
</dbReference>
<dbReference type="EMBL" id="CP011545">
    <property type="protein sequence ID" value="AKK09157.1"/>
    <property type="molecule type" value="Genomic_DNA"/>
</dbReference>
<dbReference type="PATRIC" id="fig|136857.5.peg.1716"/>
<reference evidence="2" key="2">
    <citation type="submission" date="2015-05" db="EMBL/GenBank/DDBJ databases">
        <title>Complete genome sequence of Corynebacterium testudinoris DSM 44614, recovered from necrotic lesions in the mouth of a tortoise.</title>
        <authorList>
            <person name="Ruckert C."/>
            <person name="Albersmeier A."/>
            <person name="Winkler A."/>
            <person name="Tauch A."/>
        </authorList>
    </citation>
    <scope>NUCLEOTIDE SEQUENCE [LARGE SCALE GENOMIC DNA]</scope>
    <source>
        <strain evidence="2">DSM 44614</strain>
    </source>
</reference>
<keyword evidence="2" id="KW-1185">Reference proteome</keyword>
<reference evidence="1 2" key="1">
    <citation type="journal article" date="2015" name="Genome Announc.">
        <title>Complete Genome Sequence of the Type Strain Corynebacterium testudinoris DSM 44614, Recovered from Necrotic Lesions in the Mouth of a Tortoise.</title>
        <authorList>
            <person name="Ruckert C."/>
            <person name="Kriete M."/>
            <person name="Jaenicke S."/>
            <person name="Winkler A."/>
            <person name="Tauch A."/>
        </authorList>
    </citation>
    <scope>NUCLEOTIDE SEQUENCE [LARGE SCALE GENOMIC DNA]</scope>
    <source>
        <strain evidence="1 2">DSM 44614</strain>
    </source>
</reference>
<dbReference type="KEGG" id="cted:CTEST_08635"/>
<sequence length="238" mass="27000">MTVSEQELSLALEVLGPAKQHACLKDVREQTSVFYLDHWKKRWPAVLELPAILNRPEPKLSVSRDNLFTLGESIETEDDAVRFYVAVCAWGAGSSAQQVDRCLRPLGEIDAPQRLLTGLRLAKTETADEGYRAFNNYNRNRIKFLGPAFFTKLLYFAAGSPKETDTRHPLILDMKVARSLGWKKTSGWSTDEYTHYLDVVEELQRRWRPELPTDVIEYTLFYGGAIAPCPNILSTPGH</sequence>
<name>A0A0G3HDF8_9CORY</name>
<organism evidence="1 2">
    <name type="scientific">Corynebacterium testudinoris</name>
    <dbReference type="NCBI Taxonomy" id="136857"/>
    <lineage>
        <taxon>Bacteria</taxon>
        <taxon>Bacillati</taxon>
        <taxon>Actinomycetota</taxon>
        <taxon>Actinomycetes</taxon>
        <taxon>Mycobacteriales</taxon>
        <taxon>Corynebacteriaceae</taxon>
        <taxon>Corynebacterium</taxon>
    </lineage>
</organism>
<gene>
    <name evidence="1" type="ORF">CTEST_08635</name>
</gene>
<protein>
    <submittedName>
        <fullName evidence="1">Uncharacterized protein</fullName>
    </submittedName>
</protein>
<evidence type="ECO:0000313" key="1">
    <source>
        <dbReference type="EMBL" id="AKK09157.1"/>
    </source>
</evidence>
<evidence type="ECO:0000313" key="2">
    <source>
        <dbReference type="Proteomes" id="UP000035540"/>
    </source>
</evidence>